<organism evidence="2 3">
    <name type="scientific">Streptomyces reniochalinae</name>
    <dbReference type="NCBI Taxonomy" id="2250578"/>
    <lineage>
        <taxon>Bacteria</taxon>
        <taxon>Bacillati</taxon>
        <taxon>Actinomycetota</taxon>
        <taxon>Actinomycetes</taxon>
        <taxon>Kitasatosporales</taxon>
        <taxon>Streptomycetaceae</taxon>
        <taxon>Streptomyces</taxon>
    </lineage>
</organism>
<evidence type="ECO:0000313" key="2">
    <source>
        <dbReference type="EMBL" id="RCG21770.1"/>
    </source>
</evidence>
<dbReference type="AlphaFoldDB" id="A0A367EX86"/>
<sequence>MMGLVAKAALFLVDLLWGLLLLLVLVPGLASGVLAATVWSLHSPAMVTVALLVAVARLLAAPSPRGWVR</sequence>
<evidence type="ECO:0000256" key="1">
    <source>
        <dbReference type="SAM" id="Phobius"/>
    </source>
</evidence>
<accession>A0A367EX86</accession>
<proteinExistence type="predicted"/>
<protein>
    <submittedName>
        <fullName evidence="2">Uncharacterized protein</fullName>
    </submittedName>
</protein>
<reference evidence="2 3" key="1">
    <citation type="submission" date="2018-06" db="EMBL/GenBank/DDBJ databases">
        <title>Streptomyces reniochalinae sp. nov. and Streptomyces diacarnus sp. nov. from marine sponges.</title>
        <authorList>
            <person name="Li L."/>
        </authorList>
    </citation>
    <scope>NUCLEOTIDE SEQUENCE [LARGE SCALE GENOMIC DNA]</scope>
    <source>
        <strain evidence="2 3">LHW50302</strain>
    </source>
</reference>
<keyword evidence="1" id="KW-1133">Transmembrane helix</keyword>
<name>A0A367EX86_9ACTN</name>
<evidence type="ECO:0000313" key="3">
    <source>
        <dbReference type="Proteomes" id="UP000253507"/>
    </source>
</evidence>
<feature type="transmembrane region" description="Helical" evidence="1">
    <location>
        <begin position="45"/>
        <end position="61"/>
    </location>
</feature>
<keyword evidence="3" id="KW-1185">Reference proteome</keyword>
<dbReference type="Proteomes" id="UP000253507">
    <property type="component" value="Unassembled WGS sequence"/>
</dbReference>
<gene>
    <name evidence="2" type="ORF">DQ392_08665</name>
</gene>
<dbReference type="EMBL" id="QOIM01000026">
    <property type="protein sequence ID" value="RCG21770.1"/>
    <property type="molecule type" value="Genomic_DNA"/>
</dbReference>
<keyword evidence="1" id="KW-0472">Membrane</keyword>
<comment type="caution">
    <text evidence="2">The sequence shown here is derived from an EMBL/GenBank/DDBJ whole genome shotgun (WGS) entry which is preliminary data.</text>
</comment>
<keyword evidence="1" id="KW-0812">Transmembrane</keyword>